<reference evidence="2 3" key="2">
    <citation type="submission" date="2021-08" db="EMBL/GenBank/DDBJ databases">
        <title>Massilia sp. R798.</title>
        <authorList>
            <person name="Baek J.H."/>
            <person name="Jung H.S."/>
            <person name="Kim K.R."/>
            <person name="Jeon C.O."/>
        </authorList>
    </citation>
    <scope>NUCLEOTIDE SEQUENCE [LARGE SCALE GENOMIC DNA]</scope>
    <source>
        <strain evidence="2 3">R798</strain>
    </source>
</reference>
<gene>
    <name evidence="2" type="ORF">I4X03_014905</name>
</gene>
<keyword evidence="3" id="KW-1185">Reference proteome</keyword>
<evidence type="ECO:0000313" key="2">
    <source>
        <dbReference type="EMBL" id="MBZ2208552.1"/>
    </source>
</evidence>
<accession>A0ABS7SRH7</accession>
<dbReference type="Proteomes" id="UP000809349">
    <property type="component" value="Unassembled WGS sequence"/>
</dbReference>
<dbReference type="InterPro" id="IPR012495">
    <property type="entry name" value="TadE-like_dom"/>
</dbReference>
<feature type="domain" description="TadE-like" evidence="1">
    <location>
        <begin position="9"/>
        <end position="51"/>
    </location>
</feature>
<dbReference type="RefSeq" id="WP_223469029.1">
    <property type="nucleotide sequence ID" value="NZ_JAFBIL020000005.1"/>
</dbReference>
<protein>
    <submittedName>
        <fullName evidence="2">Pilus assembly protein</fullName>
    </submittedName>
</protein>
<proteinExistence type="predicted"/>
<organism evidence="2 3">
    <name type="scientific">Massilia soli</name>
    <dbReference type="NCBI Taxonomy" id="2792854"/>
    <lineage>
        <taxon>Bacteria</taxon>
        <taxon>Pseudomonadati</taxon>
        <taxon>Pseudomonadota</taxon>
        <taxon>Betaproteobacteria</taxon>
        <taxon>Burkholderiales</taxon>
        <taxon>Oxalobacteraceae</taxon>
        <taxon>Telluria group</taxon>
        <taxon>Massilia</taxon>
    </lineage>
</organism>
<comment type="caution">
    <text evidence="2">The sequence shown here is derived from an EMBL/GenBank/DDBJ whole genome shotgun (WGS) entry which is preliminary data.</text>
</comment>
<evidence type="ECO:0000313" key="3">
    <source>
        <dbReference type="Proteomes" id="UP000809349"/>
    </source>
</evidence>
<reference evidence="2 3" key="1">
    <citation type="submission" date="2021-01" db="EMBL/GenBank/DDBJ databases">
        <authorList>
            <person name="Ruan W."/>
            <person name="Khan S.A."/>
            <person name="Jeon C.O."/>
        </authorList>
    </citation>
    <scope>NUCLEOTIDE SEQUENCE [LARGE SCALE GENOMIC DNA]</scope>
    <source>
        <strain evidence="2 3">R798</strain>
    </source>
</reference>
<dbReference type="Pfam" id="PF07811">
    <property type="entry name" value="TadE"/>
    <property type="match status" value="1"/>
</dbReference>
<dbReference type="EMBL" id="JAFBIL020000005">
    <property type="protein sequence ID" value="MBZ2208552.1"/>
    <property type="molecule type" value="Genomic_DNA"/>
</dbReference>
<sequence length="150" mass="16101">MNRSDKQHGAVLVELALLLGPLLVLAFGITEYGRAMYQYNAIAKAVRDSARHLSQFAPGDPIRIGEARSLVFCGATDCAGRAPLVPGLTPDHVQVSDRTSNPAYNLQPTGRGTVNLVRVEVVGFDFRTVAPAFVGDVEFAPIHATMVQVL</sequence>
<name>A0ABS7SRH7_9BURK</name>
<evidence type="ECO:0000259" key="1">
    <source>
        <dbReference type="Pfam" id="PF07811"/>
    </source>
</evidence>